<keyword evidence="4" id="KW-0614">Plasmid</keyword>
<geneLocation type="plasmid" evidence="4">
    <name>unnamed1</name>
</geneLocation>
<dbReference type="Pfam" id="PF01551">
    <property type="entry name" value="Peptidase_M23"/>
    <property type="match status" value="1"/>
</dbReference>
<dbReference type="InterPro" id="IPR050570">
    <property type="entry name" value="Cell_wall_metabolism_enzyme"/>
</dbReference>
<reference evidence="4" key="1">
    <citation type="submission" date="2024-07" db="EMBL/GenBank/DDBJ databases">
        <authorList>
            <person name="Yu S.T."/>
        </authorList>
    </citation>
    <scope>NUCLEOTIDE SEQUENCE</scope>
    <source>
        <strain evidence="4">R39</strain>
        <plasmid evidence="4">unnamed1</plasmid>
    </source>
</reference>
<evidence type="ECO:0000256" key="1">
    <source>
        <dbReference type="SAM" id="Coils"/>
    </source>
</evidence>
<dbReference type="CDD" id="cd12797">
    <property type="entry name" value="M23_peptidase"/>
    <property type="match status" value="1"/>
</dbReference>
<dbReference type="Gene3D" id="2.70.70.10">
    <property type="entry name" value="Glucose Permease (Domain IIA)"/>
    <property type="match status" value="1"/>
</dbReference>
<sequence>MWFTLTGRSRGFLLCTVLVLGLSSLPPPAAWADGEGGRVNVSGAGPELQLQRLYDEASRAAQRHEAYRRSAETQTTALRLLRADLARQRRDLRELRDDAGELARIQYRGGLLSDTLWALMASPRRDLLWNLSLVRSAHHTLSASVQRVRRNMVELTESKRKASAGLRFLRKLQQQQAAAKRDIQAKLRQARALRQALRTAAAAPCRDGTTPPPLELSAPSLLDPAGSQWTLPVHGYVLSAGFGADGSRWARRHTGQDFAVPVGTPVHAVGTGVVVASGCDGAFGNNIVIRHDNGYYTQYAHLSVLRVSTGHNVRSGDVIALSGDSGNSSGPHLHFEARVTPDFGSAVNPVIWMHEHGVNF</sequence>
<keyword evidence="2" id="KW-0732">Signal</keyword>
<name>A0AB39R2U5_9ACTN</name>
<feature type="coiled-coil region" evidence="1">
    <location>
        <begin position="78"/>
        <end position="105"/>
    </location>
</feature>
<dbReference type="SUPFAM" id="SSF51261">
    <property type="entry name" value="Duplicated hybrid motif"/>
    <property type="match status" value="1"/>
</dbReference>
<dbReference type="InterPro" id="IPR016047">
    <property type="entry name" value="M23ase_b-sheet_dom"/>
</dbReference>
<protein>
    <submittedName>
        <fullName evidence="4">Peptidoglycan DD-metalloendopeptidase family protein</fullName>
    </submittedName>
</protein>
<feature type="domain" description="M23ase beta-sheet core" evidence="3">
    <location>
        <begin position="252"/>
        <end position="349"/>
    </location>
</feature>
<dbReference type="GO" id="GO:0004222">
    <property type="term" value="F:metalloendopeptidase activity"/>
    <property type="evidence" value="ECO:0007669"/>
    <property type="project" value="TreeGrafter"/>
</dbReference>
<dbReference type="PANTHER" id="PTHR21666:SF270">
    <property type="entry name" value="MUREIN HYDROLASE ACTIVATOR ENVC"/>
    <property type="match status" value="1"/>
</dbReference>
<dbReference type="RefSeq" id="WP_369228692.1">
    <property type="nucleotide sequence ID" value="NZ_CP163442.1"/>
</dbReference>
<dbReference type="PANTHER" id="PTHR21666">
    <property type="entry name" value="PEPTIDASE-RELATED"/>
    <property type="match status" value="1"/>
</dbReference>
<feature type="chain" id="PRO_5044342714" evidence="2">
    <location>
        <begin position="33"/>
        <end position="360"/>
    </location>
</feature>
<evidence type="ECO:0000259" key="3">
    <source>
        <dbReference type="Pfam" id="PF01551"/>
    </source>
</evidence>
<proteinExistence type="predicted"/>
<evidence type="ECO:0000313" key="4">
    <source>
        <dbReference type="EMBL" id="XDQ50173.1"/>
    </source>
</evidence>
<feature type="signal peptide" evidence="2">
    <location>
        <begin position="1"/>
        <end position="32"/>
    </location>
</feature>
<dbReference type="InterPro" id="IPR011055">
    <property type="entry name" value="Dup_hybrid_motif"/>
</dbReference>
<accession>A0AB39R2U5</accession>
<keyword evidence="1" id="KW-0175">Coiled coil</keyword>
<gene>
    <name evidence="4" type="ORF">AB5J52_49770</name>
</gene>
<dbReference type="EMBL" id="CP163442">
    <property type="protein sequence ID" value="XDQ50173.1"/>
    <property type="molecule type" value="Genomic_DNA"/>
</dbReference>
<dbReference type="AlphaFoldDB" id="A0AB39R2U5"/>
<dbReference type="FunFam" id="2.70.70.10:FF:000013">
    <property type="entry name" value="Peptidase family M23"/>
    <property type="match status" value="1"/>
</dbReference>
<feature type="coiled-coil region" evidence="1">
    <location>
        <begin position="169"/>
        <end position="200"/>
    </location>
</feature>
<organism evidence="4">
    <name type="scientific">Streptomyces sp. R39</name>
    <dbReference type="NCBI Taxonomy" id="3238631"/>
    <lineage>
        <taxon>Bacteria</taxon>
        <taxon>Bacillati</taxon>
        <taxon>Actinomycetota</taxon>
        <taxon>Actinomycetes</taxon>
        <taxon>Kitasatosporales</taxon>
        <taxon>Streptomycetaceae</taxon>
        <taxon>Streptomyces</taxon>
    </lineage>
</organism>
<evidence type="ECO:0000256" key="2">
    <source>
        <dbReference type="SAM" id="SignalP"/>
    </source>
</evidence>